<gene>
    <name evidence="2" type="ORF">A4A49_21559</name>
</gene>
<dbReference type="AlphaFoldDB" id="A0A314LIB5"/>
<sequence length="70" mass="8140">MDLWRCFQAVLRWSWQHFLAAVSDLFEAVLAPLFNWFLVSYGWDCAGGFWLFCCVFWGDFGYLTAGIMGV</sequence>
<comment type="caution">
    <text evidence="2">The sequence shown here is derived from an EMBL/GenBank/DDBJ whole genome shotgun (WGS) entry which is preliminary data.</text>
</comment>
<accession>A0A314LIB5</accession>
<protein>
    <submittedName>
        <fullName evidence="2">Uncharacterized protein</fullName>
    </submittedName>
</protein>
<feature type="transmembrane region" description="Helical" evidence="1">
    <location>
        <begin position="21"/>
        <end position="43"/>
    </location>
</feature>
<organism evidence="2 3">
    <name type="scientific">Nicotiana attenuata</name>
    <name type="common">Coyote tobacco</name>
    <dbReference type="NCBI Taxonomy" id="49451"/>
    <lineage>
        <taxon>Eukaryota</taxon>
        <taxon>Viridiplantae</taxon>
        <taxon>Streptophyta</taxon>
        <taxon>Embryophyta</taxon>
        <taxon>Tracheophyta</taxon>
        <taxon>Spermatophyta</taxon>
        <taxon>Magnoliopsida</taxon>
        <taxon>eudicotyledons</taxon>
        <taxon>Gunneridae</taxon>
        <taxon>Pentapetalae</taxon>
        <taxon>asterids</taxon>
        <taxon>lamiids</taxon>
        <taxon>Solanales</taxon>
        <taxon>Solanaceae</taxon>
        <taxon>Nicotianoideae</taxon>
        <taxon>Nicotianeae</taxon>
        <taxon>Nicotiana</taxon>
    </lineage>
</organism>
<evidence type="ECO:0000256" key="1">
    <source>
        <dbReference type="SAM" id="Phobius"/>
    </source>
</evidence>
<dbReference type="Proteomes" id="UP000187609">
    <property type="component" value="Unassembled WGS sequence"/>
</dbReference>
<name>A0A314LIB5_NICAT</name>
<keyword evidence="1" id="KW-0812">Transmembrane</keyword>
<dbReference type="Gramene" id="OIT40324">
    <property type="protein sequence ID" value="OIT40324"/>
    <property type="gene ID" value="A4A49_21559"/>
</dbReference>
<dbReference type="EMBL" id="MJEQ01000034">
    <property type="protein sequence ID" value="OIT40324.1"/>
    <property type="molecule type" value="Genomic_DNA"/>
</dbReference>
<evidence type="ECO:0000313" key="2">
    <source>
        <dbReference type="EMBL" id="OIT40324.1"/>
    </source>
</evidence>
<keyword evidence="1" id="KW-0472">Membrane</keyword>
<feature type="transmembrane region" description="Helical" evidence="1">
    <location>
        <begin position="49"/>
        <end position="68"/>
    </location>
</feature>
<keyword evidence="3" id="KW-1185">Reference proteome</keyword>
<keyword evidence="1" id="KW-1133">Transmembrane helix</keyword>
<reference evidence="2" key="1">
    <citation type="submission" date="2016-11" db="EMBL/GenBank/DDBJ databases">
        <title>The genome of Nicotiana attenuata.</title>
        <authorList>
            <person name="Xu S."/>
            <person name="Brockmoeller T."/>
            <person name="Gaquerel E."/>
            <person name="Navarro A."/>
            <person name="Kuhl H."/>
            <person name="Gase K."/>
            <person name="Ling Z."/>
            <person name="Zhou W."/>
            <person name="Kreitzer C."/>
            <person name="Stanke M."/>
            <person name="Tang H."/>
            <person name="Lyons E."/>
            <person name="Pandey P."/>
            <person name="Pandey S.P."/>
            <person name="Timmermann B."/>
            <person name="Baldwin I.T."/>
        </authorList>
    </citation>
    <scope>NUCLEOTIDE SEQUENCE [LARGE SCALE GENOMIC DNA]</scope>
    <source>
        <strain evidence="2">UT</strain>
    </source>
</reference>
<proteinExistence type="predicted"/>
<evidence type="ECO:0000313" key="3">
    <source>
        <dbReference type="Proteomes" id="UP000187609"/>
    </source>
</evidence>